<dbReference type="EC" id="3.4.19.12" evidence="5"/>
<dbReference type="eggNOG" id="KOG1864">
    <property type="taxonomic scope" value="Eukaryota"/>
</dbReference>
<dbReference type="RefSeq" id="XP_007512636.1">
    <property type="nucleotide sequence ID" value="XM_007512574.1"/>
</dbReference>
<name>K8EGT1_9CHLO</name>
<dbReference type="STRING" id="41875.K8EGT1"/>
<dbReference type="GO" id="GO:0005829">
    <property type="term" value="C:cytosol"/>
    <property type="evidence" value="ECO:0007669"/>
    <property type="project" value="TreeGrafter"/>
</dbReference>
<keyword evidence="3 5" id="KW-0645">Protease</keyword>
<evidence type="ECO:0000256" key="1">
    <source>
        <dbReference type="ARBA" id="ARBA00000707"/>
    </source>
</evidence>
<evidence type="ECO:0000256" key="3">
    <source>
        <dbReference type="ARBA" id="ARBA00022670"/>
    </source>
</evidence>
<dbReference type="PROSITE" id="PS50235">
    <property type="entry name" value="USP_3"/>
    <property type="match status" value="1"/>
</dbReference>
<dbReference type="PROSITE" id="PS00972">
    <property type="entry name" value="USP_1"/>
    <property type="match status" value="1"/>
</dbReference>
<dbReference type="PANTHER" id="PTHR24006">
    <property type="entry name" value="UBIQUITIN CARBOXYL-TERMINAL HYDROLASE"/>
    <property type="match status" value="1"/>
</dbReference>
<proteinExistence type="inferred from homology"/>
<feature type="compositionally biased region" description="Polar residues" evidence="6">
    <location>
        <begin position="1"/>
        <end position="14"/>
    </location>
</feature>
<dbReference type="GO" id="GO:0005634">
    <property type="term" value="C:nucleus"/>
    <property type="evidence" value="ECO:0007669"/>
    <property type="project" value="TreeGrafter"/>
</dbReference>
<feature type="domain" description="USP" evidence="7">
    <location>
        <begin position="143"/>
        <end position="584"/>
    </location>
</feature>
<dbReference type="SUPFAM" id="SSF54001">
    <property type="entry name" value="Cysteine proteinases"/>
    <property type="match status" value="1"/>
</dbReference>
<evidence type="ECO:0000256" key="2">
    <source>
        <dbReference type="ARBA" id="ARBA00009085"/>
    </source>
</evidence>
<comment type="similarity">
    <text evidence="2 5">Belongs to the peptidase C19 family.</text>
</comment>
<comment type="function">
    <text evidence="5">Recognizes and hydrolyzes the peptide bond at the C-terminal Gly of ubiquitin. Involved in the processing of poly-ubiquitin precursors as well as that of ubiquitinated proteins.</text>
</comment>
<evidence type="ECO:0000259" key="7">
    <source>
        <dbReference type="PROSITE" id="PS50235"/>
    </source>
</evidence>
<gene>
    <name evidence="8" type="ORF">Bathy06g04050</name>
</gene>
<evidence type="ECO:0000256" key="4">
    <source>
        <dbReference type="ARBA" id="ARBA00022801"/>
    </source>
</evidence>
<dbReference type="InterPro" id="IPR001394">
    <property type="entry name" value="Peptidase_C19_UCH"/>
</dbReference>
<feature type="region of interest" description="Disordered" evidence="6">
    <location>
        <begin position="261"/>
        <end position="322"/>
    </location>
</feature>
<dbReference type="EMBL" id="FO082273">
    <property type="protein sequence ID" value="CCO17236.1"/>
    <property type="molecule type" value="Genomic_DNA"/>
</dbReference>
<keyword evidence="9" id="KW-1185">Reference proteome</keyword>
<feature type="compositionally biased region" description="Basic and acidic residues" evidence="6">
    <location>
        <begin position="93"/>
        <end position="112"/>
    </location>
</feature>
<feature type="compositionally biased region" description="Low complexity" evidence="6">
    <location>
        <begin position="56"/>
        <end position="92"/>
    </location>
</feature>
<sequence>MGGTNSKAPSSSLSDGVRNLSFDEERTTENGSSETSSDDDERRHRSNDSSPRSRKPTTNTTTRGSGGSNATKSSTLASSANTTNGSSSAKASGADRRRKDDNGSNDENEKNNLKMSDNSEDTIASGMKTNTTSDKNKGASKGVGLENFGNTCYCNSVLQALYHCQPFKKLLLEYHATQTDSDANLLLSLGGLFAEMSKKEQKALTSSAKRVPVVEPKKFVSRLKKSNECFNSYEHQDAHEFLNYLLNECCEILERERDEVKDNYDSKRNSRRSGSSAGSVTPRISSGSGRLSVDEGSEGNDVDLRNVEEESKSAANKNGAEKDAANASAALTMSNAGSNTNIGGISDALNMRKKASSNSKKKEKQTWVHEVFQGETVNETRCLWCENVTSRSESFLEISVEVKPNSSIQQCLSDFSASELLGGEDKFQCDSCSGLHEAHKRLLIRTAPSVLALHLKRFKYVESVGRMQKLNHRVAFSRELKLPNLSADSTSSDDLYCLFAVVVHIGSGPNHGHYVCFARTSGYKASGGGASERWVMFDDETVQDMNTEDLESVFGSKGVVSGGQEGDEDAGGSEHGYILFYQKVAPDGEDEEETFLEEEAFLA</sequence>
<dbReference type="Pfam" id="PF00443">
    <property type="entry name" value="UCH"/>
    <property type="match status" value="1"/>
</dbReference>
<keyword evidence="5" id="KW-0833">Ubl conjugation pathway</keyword>
<dbReference type="AlphaFoldDB" id="K8EGT1"/>
<dbReference type="GO" id="GO:0004843">
    <property type="term" value="F:cysteine-type deubiquitinase activity"/>
    <property type="evidence" value="ECO:0007669"/>
    <property type="project" value="UniProtKB-UniRule"/>
</dbReference>
<dbReference type="PANTHER" id="PTHR24006:SF733">
    <property type="entry name" value="RE52890P"/>
    <property type="match status" value="1"/>
</dbReference>
<reference evidence="8 9" key="1">
    <citation type="submission" date="2011-10" db="EMBL/GenBank/DDBJ databases">
        <authorList>
            <person name="Genoscope - CEA"/>
        </authorList>
    </citation>
    <scope>NUCLEOTIDE SEQUENCE [LARGE SCALE GENOMIC DNA]</scope>
    <source>
        <strain evidence="8 9">RCC 1105</strain>
    </source>
</reference>
<dbReference type="InterPro" id="IPR018200">
    <property type="entry name" value="USP_CS"/>
</dbReference>
<dbReference type="GO" id="GO:0016579">
    <property type="term" value="P:protein deubiquitination"/>
    <property type="evidence" value="ECO:0007669"/>
    <property type="project" value="InterPro"/>
</dbReference>
<dbReference type="InterPro" id="IPR038765">
    <property type="entry name" value="Papain-like_cys_pep_sf"/>
</dbReference>
<dbReference type="InterPro" id="IPR050164">
    <property type="entry name" value="Peptidase_C19"/>
</dbReference>
<evidence type="ECO:0000313" key="8">
    <source>
        <dbReference type="EMBL" id="CCO17236.1"/>
    </source>
</evidence>
<protein>
    <recommendedName>
        <fullName evidence="5">Ubiquitin carboxyl-terminal hydrolase</fullName>
        <ecNumber evidence="5">3.4.19.12</ecNumber>
    </recommendedName>
</protein>
<dbReference type="Proteomes" id="UP000198341">
    <property type="component" value="Chromosome 6"/>
</dbReference>
<comment type="catalytic activity">
    <reaction evidence="1 5">
        <text>Thiol-dependent hydrolysis of ester, thioester, amide, peptide and isopeptide bonds formed by the C-terminal Gly of ubiquitin (a 76-residue protein attached to proteins as an intracellular targeting signal).</text>
        <dbReference type="EC" id="3.4.19.12"/>
    </reaction>
</comment>
<feature type="compositionally biased region" description="Basic and acidic residues" evidence="6">
    <location>
        <begin position="302"/>
        <end position="312"/>
    </location>
</feature>
<accession>K8EGT1</accession>
<keyword evidence="4 5" id="KW-0378">Hydrolase</keyword>
<dbReference type="KEGG" id="bpg:Bathy06g04050"/>
<dbReference type="GeneID" id="19015386"/>
<dbReference type="GO" id="GO:0006508">
    <property type="term" value="P:proteolysis"/>
    <property type="evidence" value="ECO:0007669"/>
    <property type="project" value="UniProtKB-KW"/>
</dbReference>
<evidence type="ECO:0000256" key="6">
    <source>
        <dbReference type="SAM" id="MobiDB-lite"/>
    </source>
</evidence>
<keyword evidence="5" id="KW-0788">Thiol protease</keyword>
<dbReference type="OrthoDB" id="27652at2759"/>
<dbReference type="PROSITE" id="PS00973">
    <property type="entry name" value="USP_2"/>
    <property type="match status" value="1"/>
</dbReference>
<organism evidence="8 9">
    <name type="scientific">Bathycoccus prasinos</name>
    <dbReference type="NCBI Taxonomy" id="41875"/>
    <lineage>
        <taxon>Eukaryota</taxon>
        <taxon>Viridiplantae</taxon>
        <taxon>Chlorophyta</taxon>
        <taxon>Mamiellophyceae</taxon>
        <taxon>Mamiellales</taxon>
        <taxon>Bathycoccaceae</taxon>
        <taxon>Bathycoccus</taxon>
    </lineage>
</organism>
<dbReference type="Gene3D" id="3.90.70.10">
    <property type="entry name" value="Cysteine proteinases"/>
    <property type="match status" value="1"/>
</dbReference>
<feature type="region of interest" description="Disordered" evidence="6">
    <location>
        <begin position="1"/>
        <end position="139"/>
    </location>
</feature>
<evidence type="ECO:0000256" key="5">
    <source>
        <dbReference type="RuleBase" id="RU366025"/>
    </source>
</evidence>
<dbReference type="InterPro" id="IPR028889">
    <property type="entry name" value="USP"/>
</dbReference>
<evidence type="ECO:0000313" key="9">
    <source>
        <dbReference type="Proteomes" id="UP000198341"/>
    </source>
</evidence>